<dbReference type="AlphaFoldDB" id="E9I3W3"/>
<evidence type="ECO:0000313" key="4">
    <source>
        <dbReference type="EMBL" id="EFX61317.1"/>
    </source>
</evidence>
<dbReference type="GO" id="GO:0000398">
    <property type="term" value="P:mRNA splicing, via spliceosome"/>
    <property type="evidence" value="ECO:0000318"/>
    <property type="project" value="GO_Central"/>
</dbReference>
<dbReference type="OrthoDB" id="167718at2759"/>
<dbReference type="GO" id="GO:0030619">
    <property type="term" value="F:U1 snRNA binding"/>
    <property type="evidence" value="ECO:0000318"/>
    <property type="project" value="GO_Central"/>
</dbReference>
<dbReference type="FunFam" id="3.30.70.330:FF:000029">
    <property type="entry name" value="U2 small nuclear ribonucleoprotein B"/>
    <property type="match status" value="1"/>
</dbReference>
<proteinExistence type="predicted"/>
<dbReference type="PROSITE" id="PS50102">
    <property type="entry name" value="RRM"/>
    <property type="match status" value="1"/>
</dbReference>
<reference evidence="4 5" key="1">
    <citation type="journal article" date="2011" name="Science">
        <title>The ecoresponsive genome of Daphnia pulex.</title>
        <authorList>
            <person name="Colbourne J.K."/>
            <person name="Pfrender M.E."/>
            <person name="Gilbert D."/>
            <person name="Thomas W.K."/>
            <person name="Tucker A."/>
            <person name="Oakley T.H."/>
            <person name="Tokishita S."/>
            <person name="Aerts A."/>
            <person name="Arnold G.J."/>
            <person name="Basu M.K."/>
            <person name="Bauer D.J."/>
            <person name="Caceres C.E."/>
            <person name="Carmel L."/>
            <person name="Casola C."/>
            <person name="Choi J.H."/>
            <person name="Detter J.C."/>
            <person name="Dong Q."/>
            <person name="Dusheyko S."/>
            <person name="Eads B.D."/>
            <person name="Frohlich T."/>
            <person name="Geiler-Samerotte K.A."/>
            <person name="Gerlach D."/>
            <person name="Hatcher P."/>
            <person name="Jogdeo S."/>
            <person name="Krijgsveld J."/>
            <person name="Kriventseva E.V."/>
            <person name="Kultz D."/>
            <person name="Laforsch C."/>
            <person name="Lindquist E."/>
            <person name="Lopez J."/>
            <person name="Manak J.R."/>
            <person name="Muller J."/>
            <person name="Pangilinan J."/>
            <person name="Patwardhan R.P."/>
            <person name="Pitluck S."/>
            <person name="Pritham E.J."/>
            <person name="Rechtsteiner A."/>
            <person name="Rho M."/>
            <person name="Rogozin I.B."/>
            <person name="Sakarya O."/>
            <person name="Salamov A."/>
            <person name="Schaack S."/>
            <person name="Shapiro H."/>
            <person name="Shiga Y."/>
            <person name="Skalitzky C."/>
            <person name="Smith Z."/>
            <person name="Souvorov A."/>
            <person name="Sung W."/>
            <person name="Tang Z."/>
            <person name="Tsuchiya D."/>
            <person name="Tu H."/>
            <person name="Vos H."/>
            <person name="Wang M."/>
            <person name="Wolf Y.I."/>
            <person name="Yamagata H."/>
            <person name="Yamada T."/>
            <person name="Ye Y."/>
            <person name="Shaw J.R."/>
            <person name="Andrews J."/>
            <person name="Crease T.J."/>
            <person name="Tang H."/>
            <person name="Lucas S.M."/>
            <person name="Robertson H.M."/>
            <person name="Bork P."/>
            <person name="Koonin E.V."/>
            <person name="Zdobnov E.M."/>
            <person name="Grigoriev I.V."/>
            <person name="Lynch M."/>
            <person name="Boore J.L."/>
        </authorList>
    </citation>
    <scope>NUCLEOTIDE SEQUENCE [LARGE SCALE GENOMIC DNA]</scope>
</reference>
<keyword evidence="1 2" id="KW-0694">RNA-binding</keyword>
<evidence type="ECO:0000256" key="1">
    <source>
        <dbReference type="ARBA" id="ARBA00022884"/>
    </source>
</evidence>
<keyword evidence="5" id="KW-1185">Reference proteome</keyword>
<dbReference type="Pfam" id="PF00076">
    <property type="entry name" value="RRM_1"/>
    <property type="match status" value="1"/>
</dbReference>
<dbReference type="STRING" id="6669.E9I3W3"/>
<dbReference type="InterPro" id="IPR000504">
    <property type="entry name" value="RRM_dom"/>
</dbReference>
<evidence type="ECO:0000259" key="3">
    <source>
        <dbReference type="PROSITE" id="PS50102"/>
    </source>
</evidence>
<dbReference type="eggNOG" id="KOG4206">
    <property type="taxonomic scope" value="Eukaryota"/>
</dbReference>
<dbReference type="GO" id="GO:0005685">
    <property type="term" value="C:U1 snRNP"/>
    <property type="evidence" value="ECO:0000318"/>
    <property type="project" value="GO_Central"/>
</dbReference>
<feature type="domain" description="RRM" evidence="3">
    <location>
        <begin position="6"/>
        <end position="77"/>
    </location>
</feature>
<sequence length="77" mass="8670">NNAPNHILFCQGLDQTITAEILTEVFMRFPGLRDVRLAPKNFAFIEYEDEFKAGNALSALHDTQVGNITLKLSYAKK</sequence>
<name>E9I3W3_DAPPU</name>
<dbReference type="Proteomes" id="UP000000305">
    <property type="component" value="Unassembled WGS sequence"/>
</dbReference>
<dbReference type="PhylomeDB" id="E9I3W3"/>
<dbReference type="HOGENOM" id="CLU_163092_0_0_1"/>
<dbReference type="SUPFAM" id="SSF54928">
    <property type="entry name" value="RNA-binding domain, RBD"/>
    <property type="match status" value="1"/>
</dbReference>
<dbReference type="Gene3D" id="3.30.70.330">
    <property type="match status" value="1"/>
</dbReference>
<gene>
    <name evidence="4" type="ORF">DAPPUDRAFT_69919</name>
</gene>
<dbReference type="EMBL" id="GL734782">
    <property type="protein sequence ID" value="EFX61317.1"/>
    <property type="molecule type" value="Genomic_DNA"/>
</dbReference>
<protein>
    <recommendedName>
        <fullName evidence="3">RRM domain-containing protein</fullName>
    </recommendedName>
</protein>
<dbReference type="SMART" id="SM00360">
    <property type="entry name" value="RRM"/>
    <property type="match status" value="1"/>
</dbReference>
<feature type="non-terminal residue" evidence="4">
    <location>
        <position position="1"/>
    </location>
</feature>
<evidence type="ECO:0000256" key="2">
    <source>
        <dbReference type="PROSITE-ProRule" id="PRU00176"/>
    </source>
</evidence>
<dbReference type="KEGG" id="dpx:DAPPUDRAFT_69919"/>
<dbReference type="InParanoid" id="E9I3W3"/>
<organism evidence="4 5">
    <name type="scientific">Daphnia pulex</name>
    <name type="common">Water flea</name>
    <dbReference type="NCBI Taxonomy" id="6669"/>
    <lineage>
        <taxon>Eukaryota</taxon>
        <taxon>Metazoa</taxon>
        <taxon>Ecdysozoa</taxon>
        <taxon>Arthropoda</taxon>
        <taxon>Crustacea</taxon>
        <taxon>Branchiopoda</taxon>
        <taxon>Diplostraca</taxon>
        <taxon>Cladocera</taxon>
        <taxon>Anomopoda</taxon>
        <taxon>Daphniidae</taxon>
        <taxon>Daphnia</taxon>
    </lineage>
</organism>
<dbReference type="CDD" id="cd12247">
    <property type="entry name" value="RRM2_U1A_like"/>
    <property type="match status" value="1"/>
</dbReference>
<dbReference type="InterPro" id="IPR035979">
    <property type="entry name" value="RBD_domain_sf"/>
</dbReference>
<accession>E9I3W3</accession>
<dbReference type="InterPro" id="IPR012677">
    <property type="entry name" value="Nucleotide-bd_a/b_plait_sf"/>
</dbReference>
<evidence type="ECO:0000313" key="5">
    <source>
        <dbReference type="Proteomes" id="UP000000305"/>
    </source>
</evidence>